<proteinExistence type="predicted"/>
<keyword evidence="2 5" id="KW-0238">DNA-binding</keyword>
<dbReference type="InterPro" id="IPR009057">
    <property type="entry name" value="Homeodomain-like_sf"/>
</dbReference>
<dbReference type="Proteomes" id="UP000546162">
    <property type="component" value="Unassembled WGS sequence"/>
</dbReference>
<dbReference type="AlphaFoldDB" id="A0A7W7H1U1"/>
<evidence type="ECO:0000259" key="4">
    <source>
        <dbReference type="PROSITE" id="PS01124"/>
    </source>
</evidence>
<dbReference type="PROSITE" id="PS01124">
    <property type="entry name" value="HTH_ARAC_FAMILY_2"/>
    <property type="match status" value="1"/>
</dbReference>
<accession>A0A7W7H1U1</accession>
<feature type="domain" description="HTH araC/xylS-type" evidence="4">
    <location>
        <begin position="212"/>
        <end position="313"/>
    </location>
</feature>
<evidence type="ECO:0000313" key="6">
    <source>
        <dbReference type="Proteomes" id="UP000546162"/>
    </source>
</evidence>
<name>A0A7W7H1U1_9ACTN</name>
<dbReference type="Gene3D" id="1.10.10.60">
    <property type="entry name" value="Homeodomain-like"/>
    <property type="match status" value="1"/>
</dbReference>
<sequence>MITVFQTTDLEEARDVLERAYVRLRLSATGDTHRMRLAQLQVGPVELGHVGFRMSFAAEFAPSGMLAVSRHIDGKLMRWIGKDAADSRPGDLMLSALPDCTQHTDGTDYESEHARFPPELFAQIAAPAPSRTAQPVRFTGFHPLSTRAATTWNKTFDYVLETVTGLDPDAEPLVFGSAARMLAAVTLSTFPNTALDDPTIEDRHDAHPATLRRALEFIEANADRDITPLDIAVAARVTLRAVQLAFRRHLNTTPTAYLRKIRLQRAHRDLVDGDPGVTTVSSIAMRWGFASHSTFTARYRSVYGVPPSQTLNWR</sequence>
<dbReference type="PANTHER" id="PTHR46796">
    <property type="entry name" value="HTH-TYPE TRANSCRIPTIONAL ACTIVATOR RHAS-RELATED"/>
    <property type="match status" value="1"/>
</dbReference>
<dbReference type="EMBL" id="JACHNB010000001">
    <property type="protein sequence ID" value="MBB4742389.1"/>
    <property type="molecule type" value="Genomic_DNA"/>
</dbReference>
<dbReference type="InterPro" id="IPR018062">
    <property type="entry name" value="HTH_AraC-typ_CS"/>
</dbReference>
<evidence type="ECO:0000313" key="5">
    <source>
        <dbReference type="EMBL" id="MBB4742389.1"/>
    </source>
</evidence>
<evidence type="ECO:0000256" key="2">
    <source>
        <dbReference type="ARBA" id="ARBA00023125"/>
    </source>
</evidence>
<dbReference type="GO" id="GO:0003700">
    <property type="term" value="F:DNA-binding transcription factor activity"/>
    <property type="evidence" value="ECO:0007669"/>
    <property type="project" value="InterPro"/>
</dbReference>
<dbReference type="InterPro" id="IPR018060">
    <property type="entry name" value="HTH_AraC"/>
</dbReference>
<dbReference type="PANTHER" id="PTHR46796:SF12">
    <property type="entry name" value="HTH-TYPE DNA-BINDING TRANSCRIPTIONAL ACTIVATOR EUTR"/>
    <property type="match status" value="1"/>
</dbReference>
<gene>
    <name evidence="5" type="ORF">BJY16_005848</name>
</gene>
<dbReference type="SUPFAM" id="SSF46689">
    <property type="entry name" value="Homeodomain-like"/>
    <property type="match status" value="2"/>
</dbReference>
<comment type="caution">
    <text evidence="5">The sequence shown here is derived from an EMBL/GenBank/DDBJ whole genome shotgun (WGS) entry which is preliminary data.</text>
</comment>
<reference evidence="5 6" key="1">
    <citation type="submission" date="2020-08" db="EMBL/GenBank/DDBJ databases">
        <title>Sequencing the genomes of 1000 actinobacteria strains.</title>
        <authorList>
            <person name="Klenk H.-P."/>
        </authorList>
    </citation>
    <scope>NUCLEOTIDE SEQUENCE [LARGE SCALE GENOMIC DNA]</scope>
    <source>
        <strain evidence="5 6">DSM 45809</strain>
    </source>
</reference>
<dbReference type="GO" id="GO:0043565">
    <property type="term" value="F:sequence-specific DNA binding"/>
    <property type="evidence" value="ECO:0007669"/>
    <property type="project" value="InterPro"/>
</dbReference>
<dbReference type="SMART" id="SM00342">
    <property type="entry name" value="HTH_ARAC"/>
    <property type="match status" value="1"/>
</dbReference>
<dbReference type="RefSeq" id="WP_185042760.1">
    <property type="nucleotide sequence ID" value="NZ_BAABFG010000005.1"/>
</dbReference>
<keyword evidence="3" id="KW-0804">Transcription</keyword>
<evidence type="ECO:0000256" key="1">
    <source>
        <dbReference type="ARBA" id="ARBA00023015"/>
    </source>
</evidence>
<evidence type="ECO:0000256" key="3">
    <source>
        <dbReference type="ARBA" id="ARBA00023163"/>
    </source>
</evidence>
<keyword evidence="1" id="KW-0805">Transcription regulation</keyword>
<dbReference type="PROSITE" id="PS00041">
    <property type="entry name" value="HTH_ARAC_FAMILY_1"/>
    <property type="match status" value="1"/>
</dbReference>
<keyword evidence="6" id="KW-1185">Reference proteome</keyword>
<organism evidence="5 6">
    <name type="scientific">Actinoplanes octamycinicus</name>
    <dbReference type="NCBI Taxonomy" id="135948"/>
    <lineage>
        <taxon>Bacteria</taxon>
        <taxon>Bacillati</taxon>
        <taxon>Actinomycetota</taxon>
        <taxon>Actinomycetes</taxon>
        <taxon>Micromonosporales</taxon>
        <taxon>Micromonosporaceae</taxon>
        <taxon>Actinoplanes</taxon>
    </lineage>
</organism>
<protein>
    <submittedName>
        <fullName evidence="5">AraC-like DNA-binding protein</fullName>
    </submittedName>
</protein>
<dbReference type="Pfam" id="PF12833">
    <property type="entry name" value="HTH_18"/>
    <property type="match status" value="1"/>
</dbReference>
<dbReference type="InterPro" id="IPR050204">
    <property type="entry name" value="AraC_XylS_family_regulators"/>
</dbReference>